<feature type="domain" description="C3H1-type" evidence="12">
    <location>
        <begin position="1195"/>
        <end position="1223"/>
    </location>
</feature>
<keyword evidence="13" id="KW-1185">Reference proteome</keyword>
<dbReference type="OrthoDB" id="3247158at2759"/>
<dbReference type="SUPFAM" id="SSF90229">
    <property type="entry name" value="CCCH zinc finger"/>
    <property type="match status" value="1"/>
</dbReference>
<feature type="compositionally biased region" description="Low complexity" evidence="11">
    <location>
        <begin position="349"/>
        <end position="363"/>
    </location>
</feature>
<feature type="region of interest" description="Disordered" evidence="11">
    <location>
        <begin position="322"/>
        <end position="370"/>
    </location>
</feature>
<evidence type="ECO:0000256" key="3">
    <source>
        <dbReference type="ARBA" id="ARBA00022771"/>
    </source>
</evidence>
<dbReference type="Pfam" id="PF00642">
    <property type="entry name" value="zf-CCCH"/>
    <property type="match status" value="1"/>
</dbReference>
<dbReference type="PANTHER" id="PTHR46156:SF1">
    <property type="entry name" value="ZINC FINGER CCCH DOMAIN-CONTAINING PROTEIN 3"/>
    <property type="match status" value="1"/>
</dbReference>
<evidence type="ECO:0000259" key="12">
    <source>
        <dbReference type="PROSITE" id="PS50103"/>
    </source>
</evidence>
<feature type="region of interest" description="Disordered" evidence="11">
    <location>
        <begin position="890"/>
        <end position="929"/>
    </location>
</feature>
<feature type="compositionally biased region" description="Low complexity" evidence="11">
    <location>
        <begin position="829"/>
        <end position="846"/>
    </location>
</feature>
<evidence type="ECO:0000256" key="1">
    <source>
        <dbReference type="ARBA" id="ARBA00022723"/>
    </source>
</evidence>
<evidence type="ECO:0000256" key="9">
    <source>
        <dbReference type="ARBA" id="ARBA00079564"/>
    </source>
</evidence>
<feature type="zinc finger region" description="C3H1-type" evidence="10">
    <location>
        <begin position="1249"/>
        <end position="1275"/>
    </location>
</feature>
<feature type="compositionally biased region" description="Polar residues" evidence="11">
    <location>
        <begin position="413"/>
        <end position="426"/>
    </location>
</feature>
<dbReference type="GO" id="GO:0008270">
    <property type="term" value="F:zinc ion binding"/>
    <property type="evidence" value="ECO:0007669"/>
    <property type="project" value="UniProtKB-KW"/>
</dbReference>
<evidence type="ECO:0000313" key="14">
    <source>
        <dbReference type="RefSeq" id="XP_013389024.1"/>
    </source>
</evidence>
<dbReference type="PROSITE" id="PS50103">
    <property type="entry name" value="ZF_C3H1"/>
    <property type="match status" value="5"/>
</dbReference>
<dbReference type="InterPro" id="IPR036855">
    <property type="entry name" value="Znf_CCCH_sf"/>
</dbReference>
<dbReference type="RefSeq" id="XP_013389024.1">
    <property type="nucleotide sequence ID" value="XM_013533570.2"/>
</dbReference>
<proteinExistence type="predicted"/>
<dbReference type="FunFam" id="4.10.1000.10:FF:000008">
    <property type="entry name" value="zinc finger CCCH domain-containing protein 3"/>
    <property type="match status" value="1"/>
</dbReference>
<dbReference type="GeneID" id="106157819"/>
<feature type="domain" description="C3H1-type" evidence="12">
    <location>
        <begin position="1249"/>
        <end position="1275"/>
    </location>
</feature>
<evidence type="ECO:0000313" key="13">
    <source>
        <dbReference type="Proteomes" id="UP000085678"/>
    </source>
</evidence>
<protein>
    <recommendedName>
        <fullName evidence="8">Zinc finger CCCH domain-containing protein 3</fullName>
    </recommendedName>
    <alternativeName>
        <fullName evidence="9">Smad-interacting CPSF-like factor</fullName>
    </alternativeName>
</protein>
<evidence type="ECO:0000256" key="2">
    <source>
        <dbReference type="ARBA" id="ARBA00022737"/>
    </source>
</evidence>
<feature type="zinc finger region" description="C3H1-type" evidence="10">
    <location>
        <begin position="1304"/>
        <end position="1326"/>
    </location>
</feature>
<dbReference type="FunFam" id="4.10.1000.10:FF:000022">
    <property type="entry name" value="Zinc finger CCCH domain-containing protein 7"/>
    <property type="match status" value="1"/>
</dbReference>
<feature type="compositionally biased region" description="Low complexity" evidence="11">
    <location>
        <begin position="1370"/>
        <end position="1382"/>
    </location>
</feature>
<evidence type="ECO:0000256" key="5">
    <source>
        <dbReference type="ARBA" id="ARBA00023125"/>
    </source>
</evidence>
<feature type="domain" description="C3H1-type" evidence="12">
    <location>
        <begin position="1227"/>
        <end position="1248"/>
    </location>
</feature>
<feature type="region of interest" description="Disordered" evidence="11">
    <location>
        <begin position="407"/>
        <end position="428"/>
    </location>
</feature>
<gene>
    <name evidence="14" type="primary">LOC106157819</name>
</gene>
<accession>A0A1S3HVD8</accession>
<feature type="domain" description="C3H1-type" evidence="12">
    <location>
        <begin position="1304"/>
        <end position="1326"/>
    </location>
</feature>
<feature type="region of interest" description="Disordered" evidence="11">
    <location>
        <begin position="805"/>
        <end position="853"/>
    </location>
</feature>
<dbReference type="InParanoid" id="A0A1S3HVD8"/>
<evidence type="ECO:0000256" key="8">
    <source>
        <dbReference type="ARBA" id="ARBA00071600"/>
    </source>
</evidence>
<feature type="compositionally biased region" description="Polar residues" evidence="11">
    <location>
        <begin position="543"/>
        <end position="553"/>
    </location>
</feature>
<evidence type="ECO:0000256" key="11">
    <source>
        <dbReference type="SAM" id="MobiDB-lite"/>
    </source>
</evidence>
<keyword evidence="5" id="KW-0238">DNA-binding</keyword>
<dbReference type="Gene3D" id="4.10.1000.10">
    <property type="entry name" value="Zinc finger, CCCH-type"/>
    <property type="match status" value="2"/>
</dbReference>
<feature type="region of interest" description="Disordered" evidence="11">
    <location>
        <begin position="1027"/>
        <end position="1055"/>
    </location>
</feature>
<feature type="zinc finger region" description="C3H1-type" evidence="10">
    <location>
        <begin position="1276"/>
        <end position="1303"/>
    </location>
</feature>
<feature type="region of interest" description="Disordered" evidence="11">
    <location>
        <begin position="1360"/>
        <end position="1454"/>
    </location>
</feature>
<keyword evidence="1 10" id="KW-0479">Metal-binding</keyword>
<feature type="compositionally biased region" description="Polar residues" evidence="11">
    <location>
        <begin position="896"/>
        <end position="909"/>
    </location>
</feature>
<keyword evidence="2" id="KW-0677">Repeat</keyword>
<feature type="compositionally biased region" description="Polar residues" evidence="11">
    <location>
        <begin position="60"/>
        <end position="70"/>
    </location>
</feature>
<keyword evidence="4 10" id="KW-0862">Zinc</keyword>
<comment type="subunit">
    <text evidence="7">Interacts with SMAD1, SMAD3, SMAD4, CPSF2 and CPSF3.</text>
</comment>
<evidence type="ECO:0000256" key="6">
    <source>
        <dbReference type="ARBA" id="ARBA00057285"/>
    </source>
</evidence>
<evidence type="ECO:0000256" key="10">
    <source>
        <dbReference type="PROSITE-ProRule" id="PRU00723"/>
    </source>
</evidence>
<dbReference type="KEGG" id="lak:106157819"/>
<reference evidence="14" key="1">
    <citation type="submission" date="2025-08" db="UniProtKB">
        <authorList>
            <consortium name="RefSeq"/>
        </authorList>
    </citation>
    <scope>IDENTIFICATION</scope>
    <source>
        <tissue evidence="14">Gonads</tissue>
    </source>
</reference>
<feature type="zinc finger region" description="C3H1-type" evidence="10">
    <location>
        <begin position="1227"/>
        <end position="1248"/>
    </location>
</feature>
<keyword evidence="3 10" id="KW-0863">Zinc-finger</keyword>
<organism evidence="13 14">
    <name type="scientific">Lingula anatina</name>
    <name type="common">Brachiopod</name>
    <name type="synonym">Lingula unguis</name>
    <dbReference type="NCBI Taxonomy" id="7574"/>
    <lineage>
        <taxon>Eukaryota</taxon>
        <taxon>Metazoa</taxon>
        <taxon>Spiralia</taxon>
        <taxon>Lophotrochozoa</taxon>
        <taxon>Brachiopoda</taxon>
        <taxon>Linguliformea</taxon>
        <taxon>Lingulata</taxon>
        <taxon>Lingulida</taxon>
        <taxon>Linguloidea</taxon>
        <taxon>Lingulidae</taxon>
        <taxon>Lingula</taxon>
    </lineage>
</organism>
<feature type="zinc finger region" description="C3H1-type" evidence="10">
    <location>
        <begin position="1195"/>
        <end position="1223"/>
    </location>
</feature>
<dbReference type="PANTHER" id="PTHR46156">
    <property type="entry name" value="CCCH ZINGC FINGER"/>
    <property type="match status" value="1"/>
</dbReference>
<feature type="domain" description="C3H1-type" evidence="12">
    <location>
        <begin position="1276"/>
        <end position="1303"/>
    </location>
</feature>
<dbReference type="GO" id="GO:0005634">
    <property type="term" value="C:nucleus"/>
    <property type="evidence" value="ECO:0007669"/>
    <property type="project" value="TreeGrafter"/>
</dbReference>
<dbReference type="Proteomes" id="UP000085678">
    <property type="component" value="Unplaced"/>
</dbReference>
<dbReference type="InterPro" id="IPR000571">
    <property type="entry name" value="Znf_CCCH"/>
</dbReference>
<dbReference type="STRING" id="7574.A0A1S3HVD8"/>
<feature type="region of interest" description="Disordered" evidence="11">
    <location>
        <begin position="536"/>
        <end position="559"/>
    </location>
</feature>
<dbReference type="GO" id="GO:0003677">
    <property type="term" value="F:DNA binding"/>
    <property type="evidence" value="ECO:0007669"/>
    <property type="project" value="UniProtKB-KW"/>
</dbReference>
<comment type="function">
    <text evidence="6">Required for the export of polyadenylated mRNAs from the nucleus. Enhances ACVR1B-induced SMAD-dependent transcription. Binds to single-stranded DNA but not to double-stranded DNA in vitro. Involved in RNA cleavage.</text>
</comment>
<feature type="region of interest" description="Disordered" evidence="11">
    <location>
        <begin position="956"/>
        <end position="975"/>
    </location>
</feature>
<name>A0A1S3HVD8_LINAN</name>
<sequence length="1454" mass="160570">MDETNALLKEVEYWTKLIHAHKQKGGTQSTYTRDKAFNRNRGNKTWINRNRQIVPPQGGSRENPSVSTAHHPTKSRTVVAPQNTFKSTSFQGNSIARKVNTLGNAFSDKSKPSEKVVISKNVVKNTSHEIEPSERGGAKKQIYNFNTQPGANISNGANSKREVKYSATETVTTGAQTSSQIHSKRTVKLPQTVSNTNPGAYVKETVPAGSAFLKKGKYSLIKKTLSTTAKKTEHGLLYDKSLVDVRPGNAPVNDKISGFSNITFNNQNSGFNYGAVNQKTKSLEDADLIMSDNNANTLNVSCSKPSKRTVVNPKYTWVSGDTRAKRLGNSGKKVEGHTTKHSASKLGHNLNRSLSNSSSGSNSKDSPAQTVARGLVSKYKKINPGYKPIKQLQQPHTGKIHQALFSSKHKNHSSPSISATRDNSPRVSKYKLNRKNEKPSQQEVQHIQGNKSLIVNRSLVVKRSKYSLVKTRVTGGQGSGKKQGQQRKMSKYSWTNTGELIHAHKQKGGTQSTYSTDKAFNRNRGNKTWINRNRQIVPPQGGSIENPSVSTAHHPTKSRTVVAPQNTFKSTSFQGNSIARKVNTLGNAFSDKSKPSEKVVISKNVVKNTSHGSGPSERGGAKKQIYDFNTQPGANISNGANSKREVKYSATETVTTGAQTSSQIHSKRTVKLPQTVSNTNPGAYVKETVPAGSAFLKKGKYSLIKKTLSTTAKKTEHGLLYDKSLVDVRPGNTHVNDKISGFSNITFNNQNSGFNYGAVNQKTKSLEDADLIMSDNNANTLNVSCSKPSKRTVVNPKYTWVSGDTRAKRLGNSGKKVEGHTTKHSASKLGHSLNRSLSNSSSGSNSKDSPAQTVARGLVSKYKKINPGYKPIKQLQQPHTGKIHQALFSSKHKNHSSPSISASRDNSPRVSKYKLNRKNEKPSQQQVQHIQGNKSFNVNRSLVVKRSKYSLVKTRVTGGQGSGKKQGQQRKMSKYSWTNTGGDDCVVSINNILGRKVKNLSKNRYKFIQAQTFPKLTQRFMYRQLTHGAARSPQKSQLKLDHRHPPKKSSDVASRFQGSQRLVVIGGLVYRSSRTRLNKTSSVDSTTTKQHRNPCIVKRLNTRKMKTITVRGEKFNMDPSGKTLHRIDLNATASPKKGDSRPRKTSVKRVDIGGVTYVQTRPGTLVRAGNSQNRKRASNVLHKSITTAVQCKYKKQRQQYCLFYNRFGKCKRGHKCPFAHDPDKIAICTRFLRGTCKGENCPFSHQVLKEKMPVCSFFLRGVCNKDDCPYLHVNVSRDAAVCEDFLHGYCSLGEKCKKKHTLQCPEFTATGKCPRGKKCKMQHHKRAPYTQDKLGGNIECQHQRAAGAKRKMMEVATVQHSTPIAKPEAESALSGLTASSSTNEDSEDDKDFSFKRRRKKRNVDTPASLPSFISLHSDTSLAEGEEGNMLTTDGEQTEKAPLKIKPRFSDVGLD</sequence>
<feature type="region of interest" description="Disordered" evidence="11">
    <location>
        <begin position="51"/>
        <end position="76"/>
    </location>
</feature>
<evidence type="ECO:0000256" key="7">
    <source>
        <dbReference type="ARBA" id="ARBA00064187"/>
    </source>
</evidence>
<evidence type="ECO:0000256" key="4">
    <source>
        <dbReference type="ARBA" id="ARBA00022833"/>
    </source>
</evidence>
<dbReference type="SMART" id="SM00356">
    <property type="entry name" value="ZnF_C3H1"/>
    <property type="match status" value="5"/>
</dbReference>